<feature type="transmembrane region" description="Helical" evidence="1">
    <location>
        <begin position="233"/>
        <end position="254"/>
    </location>
</feature>
<dbReference type="Pfam" id="PF02517">
    <property type="entry name" value="Rce1-like"/>
    <property type="match status" value="1"/>
</dbReference>
<dbReference type="EC" id="3.4.-.-" evidence="3"/>
<dbReference type="EMBL" id="JBHTEY010000004">
    <property type="protein sequence ID" value="MFC7618501.1"/>
    <property type="molecule type" value="Genomic_DNA"/>
</dbReference>
<proteinExistence type="predicted"/>
<feature type="domain" description="CAAX prenyl protease 2/Lysostaphin resistance protein A-like" evidence="2">
    <location>
        <begin position="154"/>
        <end position="245"/>
    </location>
</feature>
<dbReference type="GO" id="GO:0016787">
    <property type="term" value="F:hydrolase activity"/>
    <property type="evidence" value="ECO:0007669"/>
    <property type="project" value="UniProtKB-KW"/>
</dbReference>
<feature type="transmembrane region" description="Helical" evidence="1">
    <location>
        <begin position="77"/>
        <end position="95"/>
    </location>
</feature>
<keyword evidence="4" id="KW-1185">Reference proteome</keyword>
<feature type="transmembrane region" description="Helical" evidence="1">
    <location>
        <begin position="25"/>
        <end position="45"/>
    </location>
</feature>
<evidence type="ECO:0000256" key="1">
    <source>
        <dbReference type="SAM" id="Phobius"/>
    </source>
</evidence>
<dbReference type="Proteomes" id="UP001596512">
    <property type="component" value="Unassembled WGS sequence"/>
</dbReference>
<keyword evidence="1" id="KW-1133">Transmembrane helix</keyword>
<evidence type="ECO:0000259" key="2">
    <source>
        <dbReference type="Pfam" id="PF02517"/>
    </source>
</evidence>
<evidence type="ECO:0000313" key="4">
    <source>
        <dbReference type="Proteomes" id="UP001596512"/>
    </source>
</evidence>
<gene>
    <name evidence="3" type="ORF">ACFQV2_39335</name>
</gene>
<protein>
    <submittedName>
        <fullName evidence="3">CPBP family intramembrane glutamic endopeptidase</fullName>
        <ecNumber evidence="3">3.4.-.-</ecNumber>
    </submittedName>
</protein>
<dbReference type="InterPro" id="IPR003675">
    <property type="entry name" value="Rce1/LyrA-like_dom"/>
</dbReference>
<evidence type="ECO:0000313" key="3">
    <source>
        <dbReference type="EMBL" id="MFC7618501.1"/>
    </source>
</evidence>
<comment type="caution">
    <text evidence="3">The sequence shown here is derived from an EMBL/GenBank/DDBJ whole genome shotgun (WGS) entry which is preliminary data.</text>
</comment>
<accession>A0ABW2U0D9</accession>
<feature type="transmembrane region" description="Helical" evidence="1">
    <location>
        <begin position="115"/>
        <end position="134"/>
    </location>
</feature>
<name>A0ABW2U0D9_9PSEU</name>
<sequence length="262" mass="27901">MGWLNPERPIAAAEPDERRLIRVELLIVFAVTLGLSGIASLLTLLDSLLAPVPLRDQTIAINVPLARATLIDFAKQLLGALRLIAWGALGAYLLYRAGMKLAAVGLDRSRPARDAAVGAGLAALIGIPGLAFYLAAHAAGANLAVAPSTLGDTWWQPVALVVLAVGNAWAEEVLVVGYLLTRLRQLGLSENAGLVVSALLRGSYHLYQGFGGFLGNVVMGLVFGRFWQRSNRLWPLVIAHTLLDVVAFVGYAALRGKVSWLP</sequence>
<feature type="transmembrane region" description="Helical" evidence="1">
    <location>
        <begin position="206"/>
        <end position="227"/>
    </location>
</feature>
<organism evidence="3 4">
    <name type="scientific">Actinokineospora soli</name>
    <dbReference type="NCBI Taxonomy" id="1048753"/>
    <lineage>
        <taxon>Bacteria</taxon>
        <taxon>Bacillati</taxon>
        <taxon>Actinomycetota</taxon>
        <taxon>Actinomycetes</taxon>
        <taxon>Pseudonocardiales</taxon>
        <taxon>Pseudonocardiaceae</taxon>
        <taxon>Actinokineospora</taxon>
    </lineage>
</organism>
<keyword evidence="1" id="KW-0472">Membrane</keyword>
<keyword evidence="3" id="KW-0378">Hydrolase</keyword>
<keyword evidence="1" id="KW-0812">Transmembrane</keyword>
<reference evidence="4" key="1">
    <citation type="journal article" date="2019" name="Int. J. Syst. Evol. Microbiol.">
        <title>The Global Catalogue of Microorganisms (GCM) 10K type strain sequencing project: providing services to taxonomists for standard genome sequencing and annotation.</title>
        <authorList>
            <consortium name="The Broad Institute Genomics Platform"/>
            <consortium name="The Broad Institute Genome Sequencing Center for Infectious Disease"/>
            <person name="Wu L."/>
            <person name="Ma J."/>
        </authorList>
    </citation>
    <scope>NUCLEOTIDE SEQUENCE [LARGE SCALE GENOMIC DNA]</scope>
    <source>
        <strain evidence="4">JCM 17695</strain>
    </source>
</reference>